<dbReference type="AlphaFoldDB" id="A0A4R3MTM4"/>
<feature type="domain" description="DUF3048" evidence="2">
    <location>
        <begin position="233"/>
        <end position="350"/>
    </location>
</feature>
<organism evidence="3 4">
    <name type="scientific">Natranaerovirga pectinivora</name>
    <dbReference type="NCBI Taxonomy" id="682400"/>
    <lineage>
        <taxon>Bacteria</taxon>
        <taxon>Bacillati</taxon>
        <taxon>Bacillota</taxon>
        <taxon>Clostridia</taxon>
        <taxon>Lachnospirales</taxon>
        <taxon>Natranaerovirgaceae</taxon>
        <taxon>Natranaerovirga</taxon>
    </lineage>
</organism>
<dbReference type="SUPFAM" id="SSF159774">
    <property type="entry name" value="YerB-like"/>
    <property type="match status" value="1"/>
</dbReference>
<dbReference type="EMBL" id="SMAL01000001">
    <property type="protein sequence ID" value="TCT17060.1"/>
    <property type="molecule type" value="Genomic_DNA"/>
</dbReference>
<dbReference type="InterPro" id="IPR021416">
    <property type="entry name" value="DUF3048_N"/>
</dbReference>
<keyword evidence="4" id="KW-1185">Reference proteome</keyword>
<sequence length="362" mass="41867">MKNILRCVLVLLTIFVFVGCGGRDSEIIEKEPIVEEIIEVEEEEEEEEIEEIPEGMAINPLTGLWIDEEAANRRPISIMINNLGPAVPQSGIAQADIFYETLVEGGITRLLAIFQDFNAEKIGPVRSARHYFLDYAYDHDALYVHYGQSPQANVAFRDRSAPNLNGLSYLDTIMCFRDHSRVAPHNTYTSFNGLMAAWDRVGYRTNISDEFESKLHFFEEETIHEDGKNAIKVTLPYSNNTIYRSIFKFDADKMEYRRYHRGGTEPFIDKETGDQLHFKNIIVQYTEMWVIPGDTEHRMDQRLVSEGNGYYISNGKAIEISWKRDDMKSTTKYFDKNENELMINKGKTWIAIFPNNREIILE</sequence>
<evidence type="ECO:0000259" key="1">
    <source>
        <dbReference type="Pfam" id="PF11258"/>
    </source>
</evidence>
<name>A0A4R3MTM4_9FIRM</name>
<protein>
    <submittedName>
        <fullName evidence="3">DUF3048 family protein</fullName>
    </submittedName>
</protein>
<dbReference type="RefSeq" id="WP_132249641.1">
    <property type="nucleotide sequence ID" value="NZ_SMAL01000001.1"/>
</dbReference>
<dbReference type="InterPro" id="IPR035328">
    <property type="entry name" value="DUF3048_C"/>
</dbReference>
<evidence type="ECO:0000313" key="4">
    <source>
        <dbReference type="Proteomes" id="UP000294902"/>
    </source>
</evidence>
<evidence type="ECO:0000259" key="2">
    <source>
        <dbReference type="Pfam" id="PF17479"/>
    </source>
</evidence>
<dbReference type="Gene3D" id="3.50.90.10">
    <property type="entry name" value="YerB-like"/>
    <property type="match status" value="1"/>
</dbReference>
<evidence type="ECO:0000313" key="3">
    <source>
        <dbReference type="EMBL" id="TCT17060.1"/>
    </source>
</evidence>
<reference evidence="3 4" key="1">
    <citation type="submission" date="2019-03" db="EMBL/GenBank/DDBJ databases">
        <title>Genomic Encyclopedia of Type Strains, Phase IV (KMG-IV): sequencing the most valuable type-strain genomes for metagenomic binning, comparative biology and taxonomic classification.</title>
        <authorList>
            <person name="Goeker M."/>
        </authorList>
    </citation>
    <scope>NUCLEOTIDE SEQUENCE [LARGE SCALE GENOMIC DNA]</scope>
    <source>
        <strain evidence="3 4">DSM 24629</strain>
    </source>
</reference>
<accession>A0A4R3MTM4</accession>
<proteinExistence type="predicted"/>
<dbReference type="PROSITE" id="PS51257">
    <property type="entry name" value="PROKAR_LIPOPROTEIN"/>
    <property type="match status" value="1"/>
</dbReference>
<dbReference type="InterPro" id="IPR023158">
    <property type="entry name" value="YerB-like_sf"/>
</dbReference>
<comment type="caution">
    <text evidence="3">The sequence shown here is derived from an EMBL/GenBank/DDBJ whole genome shotgun (WGS) entry which is preliminary data.</text>
</comment>
<feature type="domain" description="DUF3048" evidence="1">
    <location>
        <begin position="61"/>
        <end position="203"/>
    </location>
</feature>
<dbReference type="Pfam" id="PF17479">
    <property type="entry name" value="DUF3048_C"/>
    <property type="match status" value="1"/>
</dbReference>
<dbReference type="Pfam" id="PF11258">
    <property type="entry name" value="DUF3048"/>
    <property type="match status" value="1"/>
</dbReference>
<dbReference type="Proteomes" id="UP000294902">
    <property type="component" value="Unassembled WGS sequence"/>
</dbReference>
<dbReference type="OrthoDB" id="9779102at2"/>
<gene>
    <name evidence="3" type="ORF">EDC18_101356</name>
</gene>